<evidence type="ECO:0000313" key="2">
    <source>
        <dbReference type="Proteomes" id="UP000316371"/>
    </source>
</evidence>
<organism evidence="1 2">
    <name type="scientific">Flavobacterium restrictum</name>
    <dbReference type="NCBI Taxonomy" id="2594428"/>
    <lineage>
        <taxon>Bacteria</taxon>
        <taxon>Pseudomonadati</taxon>
        <taxon>Bacteroidota</taxon>
        <taxon>Flavobacteriia</taxon>
        <taxon>Flavobacteriales</taxon>
        <taxon>Flavobacteriaceae</taxon>
        <taxon>Flavobacterium</taxon>
    </lineage>
</organism>
<comment type="caution">
    <text evidence="1">The sequence shown here is derived from an EMBL/GenBank/DDBJ whole genome shotgun (WGS) entry which is preliminary data.</text>
</comment>
<name>A0A553DVD4_9FLAO</name>
<evidence type="ECO:0008006" key="3">
    <source>
        <dbReference type="Google" id="ProtNLM"/>
    </source>
</evidence>
<proteinExistence type="predicted"/>
<reference evidence="1 2" key="1">
    <citation type="submission" date="2019-07" db="EMBL/GenBank/DDBJ databases">
        <title>Novel species of Flavobacterium.</title>
        <authorList>
            <person name="Liu Q."/>
            <person name="Xin Y.-H."/>
        </authorList>
    </citation>
    <scope>NUCLEOTIDE SEQUENCE [LARGE SCALE GENOMIC DNA]</scope>
    <source>
        <strain evidence="1 2">LB1R34</strain>
    </source>
</reference>
<sequence length="115" mass="13257">MKKKQLIANLFFAIILLFSIVFQSFHGYEHHEKQLSQKICYHKQSQKAELTHQHKGFDHCFVCEFTFGSYLLPDVFSYPVATTSHKTPYFFATKEAVLSFSGSLYSLRGPPESSI</sequence>
<dbReference type="OrthoDB" id="1445232at2"/>
<accession>A0A553DVD4</accession>
<gene>
    <name evidence="1" type="ORF">FNW21_13115</name>
</gene>
<dbReference type="Proteomes" id="UP000316371">
    <property type="component" value="Unassembled WGS sequence"/>
</dbReference>
<dbReference type="AlphaFoldDB" id="A0A553DVD4"/>
<dbReference type="EMBL" id="VJZT01000015">
    <property type="protein sequence ID" value="TRX36721.1"/>
    <property type="molecule type" value="Genomic_DNA"/>
</dbReference>
<keyword evidence="2" id="KW-1185">Reference proteome</keyword>
<evidence type="ECO:0000313" key="1">
    <source>
        <dbReference type="EMBL" id="TRX36721.1"/>
    </source>
</evidence>
<protein>
    <recommendedName>
        <fullName evidence="3">DUF2946 domain-containing protein</fullName>
    </recommendedName>
</protein>
<dbReference type="RefSeq" id="WP_144257273.1">
    <property type="nucleotide sequence ID" value="NZ_VJZT01000015.1"/>
</dbReference>